<accession>A0A081RA52</accession>
<dbReference type="EMBL" id="JFHR01000052">
    <property type="protein sequence ID" value="KEQ52075.1"/>
    <property type="molecule type" value="Genomic_DNA"/>
</dbReference>
<dbReference type="PATRIC" id="fig|46429.4.peg.3614"/>
<comment type="caution">
    <text evidence="2">The sequence shown here is derived from an EMBL/GenBank/DDBJ whole genome shotgun (WGS) entry which is preliminary data.</text>
</comment>
<keyword evidence="1" id="KW-1133">Transmembrane helix</keyword>
<proteinExistence type="predicted"/>
<feature type="transmembrane region" description="Helical" evidence="1">
    <location>
        <begin position="76"/>
        <end position="98"/>
    </location>
</feature>
<evidence type="ECO:0000313" key="3">
    <source>
        <dbReference type="Proteomes" id="UP000028411"/>
    </source>
</evidence>
<feature type="transmembrane region" description="Helical" evidence="1">
    <location>
        <begin position="51"/>
        <end position="69"/>
    </location>
</feature>
<protein>
    <submittedName>
        <fullName evidence="2">Uncharacterized protein</fullName>
    </submittedName>
</protein>
<feature type="transmembrane region" description="Helical" evidence="1">
    <location>
        <begin position="12"/>
        <end position="31"/>
    </location>
</feature>
<evidence type="ECO:0000256" key="1">
    <source>
        <dbReference type="SAM" id="Phobius"/>
    </source>
</evidence>
<keyword evidence="1" id="KW-0472">Membrane</keyword>
<organism evidence="2 3">
    <name type="scientific">Sphingobium chlorophenolicum</name>
    <dbReference type="NCBI Taxonomy" id="46429"/>
    <lineage>
        <taxon>Bacteria</taxon>
        <taxon>Pseudomonadati</taxon>
        <taxon>Pseudomonadota</taxon>
        <taxon>Alphaproteobacteria</taxon>
        <taxon>Sphingomonadales</taxon>
        <taxon>Sphingomonadaceae</taxon>
        <taxon>Sphingobium</taxon>
    </lineage>
</organism>
<sequence length="111" mass="11913">MANGQIVRITHGISLLICGIAAANVVPHVYFASSNVSHVTHFGEPVSPEGLLIWAAIGSAISITTAYIVRSNVTQATSWLWFSLGAFTGSVLMANVWAKDVSRYFLSFWAA</sequence>
<keyword evidence="1" id="KW-0812">Transmembrane</keyword>
<dbReference type="RefSeq" id="WP_037455193.1">
    <property type="nucleotide sequence ID" value="NZ_JFHR01000052.1"/>
</dbReference>
<gene>
    <name evidence="2" type="ORF">BV95_03627</name>
</gene>
<reference evidence="2 3" key="1">
    <citation type="submission" date="2014-02" db="EMBL/GenBank/DDBJ databases">
        <title>Whole genome sequence of Sphingobium chlorophenolicum NBRC 16172.</title>
        <authorList>
            <person name="Gan H.M."/>
            <person name="Gan H.Y."/>
            <person name="Chew T.H."/>
            <person name="Savka M.A."/>
        </authorList>
    </citation>
    <scope>NUCLEOTIDE SEQUENCE [LARGE SCALE GENOMIC DNA]</scope>
    <source>
        <strain evidence="2 3">NBRC 16172</strain>
    </source>
</reference>
<dbReference type="Proteomes" id="UP000028411">
    <property type="component" value="Unassembled WGS sequence"/>
</dbReference>
<evidence type="ECO:0000313" key="2">
    <source>
        <dbReference type="EMBL" id="KEQ52075.1"/>
    </source>
</evidence>
<dbReference type="AlphaFoldDB" id="A0A081RA52"/>
<name>A0A081RA52_SPHCR</name>